<dbReference type="REBASE" id="152927">
    <property type="entry name" value="S2.IceTR32ORF3395P"/>
</dbReference>
<comment type="similarity">
    <text evidence="1">Belongs to the type-I restriction system S methylase family.</text>
</comment>
<dbReference type="InterPro" id="IPR052021">
    <property type="entry name" value="Type-I_RS_S_subunit"/>
</dbReference>
<evidence type="ECO:0000313" key="6">
    <source>
        <dbReference type="Proteomes" id="UP000092952"/>
    </source>
</evidence>
<gene>
    <name evidence="5" type="ORF">PG2T_03410</name>
</gene>
<dbReference type="CDD" id="cd17291">
    <property type="entry name" value="RMtype1_S_MgeORF438P-TRD-CR_like"/>
    <property type="match status" value="1"/>
</dbReference>
<dbReference type="Pfam" id="PF01420">
    <property type="entry name" value="Methylase_S"/>
    <property type="match status" value="1"/>
</dbReference>
<evidence type="ECO:0000259" key="4">
    <source>
        <dbReference type="Pfam" id="PF01420"/>
    </source>
</evidence>
<dbReference type="PANTHER" id="PTHR30408">
    <property type="entry name" value="TYPE-1 RESTRICTION ENZYME ECOKI SPECIFICITY PROTEIN"/>
    <property type="match status" value="1"/>
</dbReference>
<dbReference type="STRING" id="1810504.PG2T_03410"/>
<dbReference type="SUPFAM" id="SSF116734">
    <property type="entry name" value="DNA methylase specificity domain"/>
    <property type="match status" value="2"/>
</dbReference>
<evidence type="ECO:0000256" key="2">
    <source>
        <dbReference type="ARBA" id="ARBA00022747"/>
    </source>
</evidence>
<dbReference type="Proteomes" id="UP000092952">
    <property type="component" value="Chromosome"/>
</dbReference>
<dbReference type="AlphaFoldDB" id="A0A1B1YRC7"/>
<evidence type="ECO:0000256" key="3">
    <source>
        <dbReference type="ARBA" id="ARBA00023125"/>
    </source>
</evidence>
<name>A0A1B1YRC7_9GAMM</name>
<keyword evidence="2" id="KW-0680">Restriction system</keyword>
<dbReference type="KEGG" id="gbi:PG2T_03410"/>
<dbReference type="Gene3D" id="3.90.220.20">
    <property type="entry name" value="DNA methylase specificity domains"/>
    <property type="match status" value="1"/>
</dbReference>
<keyword evidence="3" id="KW-0238">DNA-binding</keyword>
<dbReference type="GO" id="GO:0009307">
    <property type="term" value="P:DNA restriction-modification system"/>
    <property type="evidence" value="ECO:0007669"/>
    <property type="project" value="UniProtKB-KW"/>
</dbReference>
<dbReference type="InterPro" id="IPR044946">
    <property type="entry name" value="Restrct_endonuc_typeI_TRD_sf"/>
</dbReference>
<dbReference type="GO" id="GO:0003677">
    <property type="term" value="F:DNA binding"/>
    <property type="evidence" value="ECO:0007669"/>
    <property type="project" value="UniProtKB-KW"/>
</dbReference>
<sequence length="296" mass="32915">MLFPNENVDPDYLAEYINDKIEFHVESSGIPQLTGQQCAGYKILLPSIPEQRLIASALTSWNTAIQKTEQLIAAKERHYSHELSRLISRGQHPHAHVGTFAEEVSARNRGGKWRTVSLSDVTTVWKGQQLNKDAMVEDGAYYALNGGIKPSGRTTAWNCETDTITVSEGGNSCGFVSYNRERFWCGGHCYALTKLAKDVDAHYLFHYLKGKQARVMALRVGSGLPNIQKSDLEAFPVVLPDLVTQTAIARYLNALREEIDLLGQSVVALKTQKRGLMQKLLTGQWRLPAQEKAVSA</sequence>
<dbReference type="EMBL" id="CP014671">
    <property type="protein sequence ID" value="ANX03330.1"/>
    <property type="molecule type" value="Genomic_DNA"/>
</dbReference>
<dbReference type="InParanoid" id="A0A1B1YRC7"/>
<organism evidence="5 6">
    <name type="scientific">Immundisolibacter cernigliae</name>
    <dbReference type="NCBI Taxonomy" id="1810504"/>
    <lineage>
        <taxon>Bacteria</taxon>
        <taxon>Pseudomonadati</taxon>
        <taxon>Pseudomonadota</taxon>
        <taxon>Gammaproteobacteria</taxon>
        <taxon>Immundisolibacterales</taxon>
        <taxon>Immundisolibacteraceae</taxon>
        <taxon>Immundisolibacter</taxon>
    </lineage>
</organism>
<proteinExistence type="inferred from homology"/>
<keyword evidence="6" id="KW-1185">Reference proteome</keyword>
<dbReference type="Gene3D" id="1.10.287.1120">
    <property type="entry name" value="Bipartite methylase S protein"/>
    <property type="match status" value="1"/>
</dbReference>
<evidence type="ECO:0000313" key="5">
    <source>
        <dbReference type="EMBL" id="ANX03330.1"/>
    </source>
</evidence>
<protein>
    <recommendedName>
        <fullName evidence="4">Type I restriction modification DNA specificity domain-containing protein</fullName>
    </recommendedName>
</protein>
<dbReference type="InterPro" id="IPR000055">
    <property type="entry name" value="Restrct_endonuc_typeI_TRD"/>
</dbReference>
<feature type="domain" description="Type I restriction modification DNA specificity" evidence="4">
    <location>
        <begin position="112"/>
        <end position="264"/>
    </location>
</feature>
<accession>A0A1B1YRC7</accession>
<dbReference type="PANTHER" id="PTHR30408:SF13">
    <property type="entry name" value="TYPE I RESTRICTION ENZYME HINDI SPECIFICITY SUBUNIT"/>
    <property type="match status" value="1"/>
</dbReference>
<reference evidence="6" key="1">
    <citation type="submission" date="2016-03" db="EMBL/GenBank/DDBJ databases">
        <title>Complete genome sequence of Solimmundus cernigliae, representing a novel lineage of polycyclic aromatic hydrocarbon degraders within the Gammaproteobacteria.</title>
        <authorList>
            <person name="Singleton D.R."/>
            <person name="Dickey A.N."/>
            <person name="Scholl E.H."/>
            <person name="Wright F.A."/>
            <person name="Aitken M.D."/>
        </authorList>
    </citation>
    <scope>NUCLEOTIDE SEQUENCE [LARGE SCALE GENOMIC DNA]</scope>
    <source>
        <strain evidence="6">TR3.2</strain>
    </source>
</reference>
<evidence type="ECO:0000256" key="1">
    <source>
        <dbReference type="ARBA" id="ARBA00010923"/>
    </source>
</evidence>